<protein>
    <submittedName>
        <fullName evidence="3">DUF927 domain-containing protein</fullName>
    </submittedName>
</protein>
<dbReference type="Pfam" id="PF06048">
    <property type="entry name" value="DUF927"/>
    <property type="match status" value="1"/>
</dbReference>
<dbReference type="CDD" id="cd01029">
    <property type="entry name" value="TOPRIM_primases"/>
    <property type="match status" value="1"/>
</dbReference>
<dbReference type="RefSeq" id="WP_349244879.1">
    <property type="nucleotide sequence ID" value="NZ_JASCXX010000010.1"/>
</dbReference>
<gene>
    <name evidence="3" type="ORF">QJ522_10515</name>
</gene>
<proteinExistence type="predicted"/>
<accession>A0AAW6TZ04</accession>
<feature type="region of interest" description="Disordered" evidence="1">
    <location>
        <begin position="773"/>
        <end position="819"/>
    </location>
</feature>
<evidence type="ECO:0000256" key="1">
    <source>
        <dbReference type="SAM" id="MobiDB-lite"/>
    </source>
</evidence>
<dbReference type="Proteomes" id="UP001431776">
    <property type="component" value="Unassembled WGS sequence"/>
</dbReference>
<sequence>MKEREITQVYDYSDESGELLFQVVRYAPKGFRQRRPDDKGGWIWNLNNTRRVLYRLPELLKATMQDWVFVVEGEKDCDHLCGEGFDATCSPMGAAKWRKEYNEFFKGRLVAIIPDNDLAGRKHAQQVAESLSSVAGEVRIVELPDLQTGGDVSDWLDNGGTKEQLLNLVDQSYAYQPSLKNAIECRDHPYLETENGLVWLKPTRDGETSVQLTNFTARIVGDCAHDDGVERTALFELDARLEGCSQCFAVSAPEFTAMTWPAKHLGARAIIFPGTTKREHARAAIQLLSKDITRQIKYAHTGWREVGGQWVYLHAGGALGASGPVRNVVTELSDTLCHYCLPDPPEGELLRNAIWASLRILDLVPDTVGWPLLCLPWCAVLGVGTFTCHLVGDTGTGKSQLAALIQQHFGPEIEATRLPGSWASTANALQGLAFVAKDALLTIDDFAPGGTQRDVQQLHRKAGDIIRSQANRSGRLRMRADTTLRPSKPPRGLILSTGEDTPRGQSIQARMVVVELGRNELEWSKLSACQRDGAAGLYAQVTSGFVCWLAAQYEEKKSGVRDELIALREEASKGMLHRRTPTSTAELAIAAKCFLRFAELSGAISHEEHLVHWQRCWAALMHIAASQTAHQTAANPVVRYLELLGSALACGTAHVAGPDGQEPANPKAWGWREKGIHSSLERMWQPQGDRIGWVDRESLYLDPDASYKVAQSMTGNGEGLVISARTLRKRLHEQRLLMVEGKRETLTVRRILEGAQRNVLYLLAESIRGYVPAEPDIPDNSDNGLGSYSSDDCSTSGDLSGFTHDATASLPARDRPEPF</sequence>
<feature type="domain" description="DUF927" evidence="2">
    <location>
        <begin position="380"/>
        <end position="486"/>
    </location>
</feature>
<keyword evidence="4" id="KW-1185">Reference proteome</keyword>
<dbReference type="Gene3D" id="3.40.1360.10">
    <property type="match status" value="1"/>
</dbReference>
<evidence type="ECO:0000313" key="4">
    <source>
        <dbReference type="Proteomes" id="UP001431776"/>
    </source>
</evidence>
<dbReference type="SUPFAM" id="SSF56731">
    <property type="entry name" value="DNA primase core"/>
    <property type="match status" value="1"/>
</dbReference>
<evidence type="ECO:0000313" key="3">
    <source>
        <dbReference type="EMBL" id="MDI6449474.1"/>
    </source>
</evidence>
<dbReference type="EMBL" id="JASCXX010000010">
    <property type="protein sequence ID" value="MDI6449474.1"/>
    <property type="molecule type" value="Genomic_DNA"/>
</dbReference>
<feature type="compositionally biased region" description="Polar residues" evidence="1">
    <location>
        <begin position="780"/>
        <end position="798"/>
    </location>
</feature>
<name>A0AAW6TZ04_9BACT</name>
<evidence type="ECO:0000259" key="2">
    <source>
        <dbReference type="Pfam" id="PF06048"/>
    </source>
</evidence>
<dbReference type="InterPro" id="IPR034154">
    <property type="entry name" value="TOPRIM_DnaG/twinkle"/>
</dbReference>
<reference evidence="3" key="1">
    <citation type="submission" date="2023-05" db="EMBL/GenBank/DDBJ databases">
        <title>Anaerotaeda fermentans gen. nov., sp. nov., a novel anaerobic planctomycete of the new family within the order Sedimentisphaerales isolated from Taman Peninsula, Russia.</title>
        <authorList>
            <person name="Khomyakova M.A."/>
            <person name="Merkel A.Y."/>
            <person name="Slobodkin A.I."/>
        </authorList>
    </citation>
    <scope>NUCLEOTIDE SEQUENCE</scope>
    <source>
        <strain evidence="3">M17dextr</strain>
    </source>
</reference>
<dbReference type="AlphaFoldDB" id="A0AAW6TZ04"/>
<organism evidence="3 4">
    <name type="scientific">Anaerobaca lacustris</name>
    <dbReference type="NCBI Taxonomy" id="3044600"/>
    <lineage>
        <taxon>Bacteria</taxon>
        <taxon>Pseudomonadati</taxon>
        <taxon>Planctomycetota</taxon>
        <taxon>Phycisphaerae</taxon>
        <taxon>Sedimentisphaerales</taxon>
        <taxon>Anaerobacaceae</taxon>
        <taxon>Anaerobaca</taxon>
    </lineage>
</organism>
<comment type="caution">
    <text evidence="3">The sequence shown here is derived from an EMBL/GenBank/DDBJ whole genome shotgun (WGS) entry which is preliminary data.</text>
</comment>
<dbReference type="InterPro" id="IPR009270">
    <property type="entry name" value="DUF927"/>
</dbReference>